<name>A0A1M5WW13_9CLOT</name>
<organism evidence="1 2">
    <name type="scientific">Clostridium collagenovorans DSM 3089</name>
    <dbReference type="NCBI Taxonomy" id="1121306"/>
    <lineage>
        <taxon>Bacteria</taxon>
        <taxon>Bacillati</taxon>
        <taxon>Bacillota</taxon>
        <taxon>Clostridia</taxon>
        <taxon>Eubacteriales</taxon>
        <taxon>Clostridiaceae</taxon>
        <taxon>Clostridium</taxon>
    </lineage>
</organism>
<dbReference type="PANTHER" id="PTHR10443:SF12">
    <property type="entry name" value="DIPEPTIDASE"/>
    <property type="match status" value="1"/>
</dbReference>
<dbReference type="InterPro" id="IPR032466">
    <property type="entry name" value="Metal_Hydrolase"/>
</dbReference>
<dbReference type="SUPFAM" id="SSF51556">
    <property type="entry name" value="Metallo-dependent hydrolases"/>
    <property type="match status" value="1"/>
</dbReference>
<dbReference type="RefSeq" id="WP_072831793.1">
    <property type="nucleotide sequence ID" value="NZ_FQXP01000006.1"/>
</dbReference>
<keyword evidence="2" id="KW-1185">Reference proteome</keyword>
<dbReference type="PANTHER" id="PTHR10443">
    <property type="entry name" value="MICROSOMAL DIPEPTIDASE"/>
    <property type="match status" value="1"/>
</dbReference>
<gene>
    <name evidence="1" type="ORF">SAMN02745196_01914</name>
</gene>
<dbReference type="Gene3D" id="3.20.20.140">
    <property type="entry name" value="Metal-dependent hydrolases"/>
    <property type="match status" value="1"/>
</dbReference>
<dbReference type="PROSITE" id="PS51365">
    <property type="entry name" value="RENAL_DIPEPTIDASE_2"/>
    <property type="match status" value="1"/>
</dbReference>
<dbReference type="STRING" id="1121306.SAMN02745196_01914"/>
<evidence type="ECO:0000313" key="1">
    <source>
        <dbReference type="EMBL" id="SHH91759.1"/>
    </source>
</evidence>
<accession>A0A1M5WW13</accession>
<reference evidence="1 2" key="1">
    <citation type="submission" date="2016-11" db="EMBL/GenBank/DDBJ databases">
        <authorList>
            <person name="Jaros S."/>
            <person name="Januszkiewicz K."/>
            <person name="Wedrychowicz H."/>
        </authorList>
    </citation>
    <scope>NUCLEOTIDE SEQUENCE [LARGE SCALE GENOMIC DNA]</scope>
    <source>
        <strain evidence="1 2">DSM 3089</strain>
    </source>
</reference>
<protein>
    <submittedName>
        <fullName evidence="1">Membrane dipeptidase</fullName>
    </submittedName>
</protein>
<dbReference type="InterPro" id="IPR008257">
    <property type="entry name" value="Pept_M19"/>
</dbReference>
<dbReference type="Proteomes" id="UP000184526">
    <property type="component" value="Unassembled WGS sequence"/>
</dbReference>
<dbReference type="CDD" id="cd01301">
    <property type="entry name" value="rDP_like"/>
    <property type="match status" value="1"/>
</dbReference>
<dbReference type="Pfam" id="PF01244">
    <property type="entry name" value="Peptidase_M19"/>
    <property type="match status" value="1"/>
</dbReference>
<dbReference type="GO" id="GO:0070573">
    <property type="term" value="F:metallodipeptidase activity"/>
    <property type="evidence" value="ECO:0007669"/>
    <property type="project" value="InterPro"/>
</dbReference>
<dbReference type="EMBL" id="FQXP01000006">
    <property type="protein sequence ID" value="SHH91759.1"/>
    <property type="molecule type" value="Genomic_DNA"/>
</dbReference>
<dbReference type="AlphaFoldDB" id="A0A1M5WW13"/>
<dbReference type="OrthoDB" id="9804920at2"/>
<evidence type="ECO:0000313" key="2">
    <source>
        <dbReference type="Proteomes" id="UP000184526"/>
    </source>
</evidence>
<dbReference type="GO" id="GO:0006508">
    <property type="term" value="P:proteolysis"/>
    <property type="evidence" value="ECO:0007669"/>
    <property type="project" value="InterPro"/>
</dbReference>
<sequence length="316" mass="36047">MGLIDLHCDTAWKIFHSNKEGNLLENSYHVDIKKLQRANSIAQFFALFIDQEEYLKRRVTPFEHCNDMFDCFYKELIRNKEYINLARNYDELVKNKEEGKISAFLTIEGAEPIENKISNINYFYRLGVRLITLTWNYENQIGYPNCNEKYRNKGLTSFGKEAVEEMNNLKILVDVSHLSDGGFYDVAELAKMPFVASHSNSREVTNHPRNLTDEMIKILANKGGIMGLNFCTPFITSTEKITKVEHIVDHAKHIKNVGGIDVLSIGADFDGIGGSLEISNIGEMDKLALGLNKAGFSDDEIDKIFYKNAERVIKEL</sequence>
<proteinExistence type="predicted"/>